<evidence type="ECO:0008006" key="3">
    <source>
        <dbReference type="Google" id="ProtNLM"/>
    </source>
</evidence>
<reference evidence="1 2" key="1">
    <citation type="submission" date="2021-06" db="EMBL/GenBank/DDBJ databases">
        <authorList>
            <person name="Sun Q."/>
            <person name="Li D."/>
        </authorList>
    </citation>
    <scope>NUCLEOTIDE SEQUENCE [LARGE SCALE GENOMIC DNA]</scope>
    <source>
        <strain evidence="1 2">MSJ-40</strain>
    </source>
</reference>
<dbReference type="Proteomes" id="UP000749471">
    <property type="component" value="Unassembled WGS sequence"/>
</dbReference>
<gene>
    <name evidence="1" type="ORF">KQI42_15795</name>
</gene>
<sequence length="59" mass="7196">MKDKKIIVFCYRYGPGDHNTTKVEIEFDKDATEEEINETYVDWILETVREKCTWYEKED</sequence>
<dbReference type="RefSeq" id="WP_216521185.1">
    <property type="nucleotide sequence ID" value="NZ_JAHLPM010000015.1"/>
</dbReference>
<name>A0ABS6EBD7_9FIRM</name>
<accession>A0ABS6EBD7</accession>
<keyword evidence="2" id="KW-1185">Reference proteome</keyword>
<proteinExistence type="predicted"/>
<evidence type="ECO:0000313" key="1">
    <source>
        <dbReference type="EMBL" id="MBU5439478.1"/>
    </source>
</evidence>
<evidence type="ECO:0000313" key="2">
    <source>
        <dbReference type="Proteomes" id="UP000749471"/>
    </source>
</evidence>
<organism evidence="1 2">
    <name type="scientific">Tissierella simiarum</name>
    <dbReference type="NCBI Taxonomy" id="2841534"/>
    <lineage>
        <taxon>Bacteria</taxon>
        <taxon>Bacillati</taxon>
        <taxon>Bacillota</taxon>
        <taxon>Tissierellia</taxon>
        <taxon>Tissierellales</taxon>
        <taxon>Tissierellaceae</taxon>
        <taxon>Tissierella</taxon>
    </lineage>
</organism>
<comment type="caution">
    <text evidence="1">The sequence shown here is derived from an EMBL/GenBank/DDBJ whole genome shotgun (WGS) entry which is preliminary data.</text>
</comment>
<dbReference type="EMBL" id="JAHLPM010000015">
    <property type="protein sequence ID" value="MBU5439478.1"/>
    <property type="molecule type" value="Genomic_DNA"/>
</dbReference>
<protein>
    <recommendedName>
        <fullName evidence="3">Phage protein</fullName>
    </recommendedName>
</protein>